<dbReference type="Pfam" id="PF01564">
    <property type="entry name" value="Spermine_synth"/>
    <property type="match status" value="1"/>
</dbReference>
<dbReference type="PANTHER" id="PTHR43317">
    <property type="entry name" value="THERMOSPERMINE SYNTHASE ACAULIS5"/>
    <property type="match status" value="1"/>
</dbReference>
<accession>A0A0N8HKK6</accession>
<dbReference type="SUPFAM" id="SSF53335">
    <property type="entry name" value="S-adenosyl-L-methionine-dependent methyltransferases"/>
    <property type="match status" value="1"/>
</dbReference>
<sequence length="229" mass="27004">MEHFLEPSGAVKHSFIEDCHRLGQLIYWHKQGNYSIQVRQLNQLRWLLINETLQSVIEKRRPARLLFPHLQYLAKLWQDLEEPKKILELGLGGGAIRNYLQHTYPDSQLTSVDKNPDIIHCYKRYFGGDHANNLHCFDAQQVLEQNNEYNWIILDLFSEVDAPLFLYKHLFYTKLRAAMTKDGLLFINFLSNHPSQLKQLEHLLITEFGKRPSIVKIPDYVNHIVMIKK</sequence>
<dbReference type="InterPro" id="IPR029063">
    <property type="entry name" value="SAM-dependent_MTases_sf"/>
</dbReference>
<evidence type="ECO:0000313" key="3">
    <source>
        <dbReference type="Proteomes" id="UP000050378"/>
    </source>
</evidence>
<dbReference type="EMBL" id="LJTC01000004">
    <property type="protein sequence ID" value="KPM84144.1"/>
    <property type="molecule type" value="Genomic_DNA"/>
</dbReference>
<dbReference type="Proteomes" id="UP000050378">
    <property type="component" value="Unassembled WGS sequence"/>
</dbReference>
<dbReference type="Gene3D" id="3.40.50.150">
    <property type="entry name" value="Vaccinia Virus protein VP39"/>
    <property type="match status" value="1"/>
</dbReference>
<keyword evidence="2" id="KW-0808">Transferase</keyword>
<dbReference type="STRING" id="570156.AOG27_07525"/>
<dbReference type="GO" id="GO:0006596">
    <property type="term" value="P:polyamine biosynthetic process"/>
    <property type="evidence" value="ECO:0007669"/>
    <property type="project" value="UniProtKB-KW"/>
</dbReference>
<keyword evidence="1" id="KW-0620">Polyamine biosynthesis</keyword>
<dbReference type="PATRIC" id="fig|570156.3.peg.2560"/>
<dbReference type="CDD" id="cd02440">
    <property type="entry name" value="AdoMet_MTases"/>
    <property type="match status" value="1"/>
</dbReference>
<dbReference type="AlphaFoldDB" id="A0A0N8HKK6"/>
<proteinExistence type="predicted"/>
<evidence type="ECO:0000313" key="2">
    <source>
        <dbReference type="EMBL" id="KPM84144.1"/>
    </source>
</evidence>
<keyword evidence="2" id="KW-0489">Methyltransferase</keyword>
<dbReference type="RefSeq" id="WP_054552400.1">
    <property type="nucleotide sequence ID" value="NZ_LJTC01000004.1"/>
</dbReference>
<protein>
    <submittedName>
        <fullName evidence="2">SAM-dependent methyltransferase</fullName>
    </submittedName>
</protein>
<evidence type="ECO:0000256" key="1">
    <source>
        <dbReference type="ARBA" id="ARBA00023115"/>
    </source>
</evidence>
<gene>
    <name evidence="2" type="ORF">AOG27_07525</name>
</gene>
<dbReference type="OrthoDB" id="5763385at2"/>
<dbReference type="GO" id="GO:0032259">
    <property type="term" value="P:methylation"/>
    <property type="evidence" value="ECO:0007669"/>
    <property type="project" value="UniProtKB-KW"/>
</dbReference>
<comment type="caution">
    <text evidence="2">The sequence shown here is derived from an EMBL/GenBank/DDBJ whole genome shotgun (WGS) entry which is preliminary data.</text>
</comment>
<name>A0A0N8HKK6_9GAMM</name>
<organism evidence="2 3">
    <name type="scientific">Pseudoalteromonas lipolytica</name>
    <dbReference type="NCBI Taxonomy" id="570156"/>
    <lineage>
        <taxon>Bacteria</taxon>
        <taxon>Pseudomonadati</taxon>
        <taxon>Pseudomonadota</taxon>
        <taxon>Gammaproteobacteria</taxon>
        <taxon>Alteromonadales</taxon>
        <taxon>Pseudoalteromonadaceae</taxon>
        <taxon>Pseudoalteromonas</taxon>
    </lineage>
</organism>
<dbReference type="PANTHER" id="PTHR43317:SF1">
    <property type="entry name" value="THERMOSPERMINE SYNTHASE ACAULIS5"/>
    <property type="match status" value="1"/>
</dbReference>
<dbReference type="GO" id="GO:0008168">
    <property type="term" value="F:methyltransferase activity"/>
    <property type="evidence" value="ECO:0007669"/>
    <property type="project" value="UniProtKB-KW"/>
</dbReference>
<reference evidence="2 3" key="1">
    <citation type="submission" date="2015-09" db="EMBL/GenBank/DDBJ databases">
        <title>Draft Genome Sequence of Pseudoalteromonas lipolytica UCD-48B.</title>
        <authorList>
            <person name="Krusor M."/>
            <person name="Coil D.A."/>
            <person name="Lang J.M."/>
            <person name="Eisen J.A."/>
            <person name="Alexiev A."/>
        </authorList>
    </citation>
    <scope>NUCLEOTIDE SEQUENCE [LARGE SCALE GENOMIC DNA]</scope>
    <source>
        <strain evidence="2 3">UCD-48B</strain>
    </source>
</reference>